<feature type="transmembrane region" description="Helical" evidence="2">
    <location>
        <begin position="410"/>
        <end position="428"/>
    </location>
</feature>
<dbReference type="AlphaFoldDB" id="A0A2Z6T6N9"/>
<proteinExistence type="predicted"/>
<sequence>MRLSKIEIIHFGKLSNVSFELDKNLNLFLGNNEAGKSTIVAFIKQVLFGFHLKSKKSKFFEDYFPLDHVSPMGGKLFFEDEKNKYILERLYAKGDPKKGILTVFLNGQEVPEATFFNSLKNIDDDFYTDSFIFNQDLLAEVTGLDEKQLIERIYFLGAAQSNKLLSLRDKYGDEAGKLFKPTGKKPIINQLISQIKSQKELVGQAASEYEDYQKLDQEKKDLLSELTKFQKELAKLKKKQQQLQLLQTKEKNFVEYQNLKAKYQPVEFSQENFDQIKSLDREIKVEKEQVEKLKKQIQDFDLDQNQVNTDQINGLLNEKAEFLQWQSQLNNLSQQVKRLNDEIKRLESYQPELVKLQKYNDQSLAELKTDYQRAKQESQTLQKQTNIVPMAISGLVLLIGLILVFSQQNLMIGILLILAGIGAGIYFLRPGTTSNSAQKLFEDKYPFDLNSFDLDNSLSQLVNLLSKQEELKHDQTEITKLNQAINTYISQISVALNQELRSSNEVNDALNSLHKLLEKQQNARFKQNNLKNQIIDLNLKIKTNEAQLNKLLVQAQVKSLAELDKRRQLFLEQEKIKLQLATLKNNLAGDLKELQTYRQNHELDQELSKINDQIIRQNSQVNEKQQAIADVKAKQNNLADSDAVFNSNQQLANLKAQLRQESTEYLSDLIVTNWISRSLDLASNERFPKMLSSAKEYFGLLTNGRYHDLDFEKGLTVKNKNNKKVKVQYLSRGTSEQLYFALKLAFVEQIADEISLPVLIDDAFVNFDQQRIDNIINLLELLSQKTQVIIFTQRVDLANQLNCKVIDLNQEN</sequence>
<dbReference type="InterPro" id="IPR038734">
    <property type="entry name" value="YhaN_AAA"/>
</dbReference>
<keyword evidence="2" id="KW-0812">Transmembrane</keyword>
<dbReference type="InterPro" id="IPR027417">
    <property type="entry name" value="P-loop_NTPase"/>
</dbReference>
<accession>A0A2Z6T6N9</accession>
<feature type="domain" description="YhaN AAA" evidence="3">
    <location>
        <begin position="1"/>
        <end position="205"/>
    </location>
</feature>
<keyword evidence="1" id="KW-0175">Coiled coil</keyword>
<dbReference type="RefSeq" id="WP_157964229.1">
    <property type="nucleotide sequence ID" value="NZ_BFBY01000002.1"/>
</dbReference>
<feature type="coiled-coil region" evidence="1">
    <location>
        <begin position="205"/>
        <end position="249"/>
    </location>
</feature>
<dbReference type="PANTHER" id="PTHR41259">
    <property type="entry name" value="DOUBLE-STRAND BREAK REPAIR RAD50 ATPASE, PUTATIVE-RELATED"/>
    <property type="match status" value="1"/>
</dbReference>
<dbReference type="SUPFAM" id="SSF52540">
    <property type="entry name" value="P-loop containing nucleoside triphosphate hydrolases"/>
    <property type="match status" value="2"/>
</dbReference>
<dbReference type="PANTHER" id="PTHR41259:SF1">
    <property type="entry name" value="DOUBLE-STRAND BREAK REPAIR RAD50 ATPASE, PUTATIVE-RELATED"/>
    <property type="match status" value="1"/>
</dbReference>
<dbReference type="Pfam" id="PF13514">
    <property type="entry name" value="AAA_27"/>
    <property type="match status" value="1"/>
</dbReference>
<feature type="coiled-coil region" evidence="1">
    <location>
        <begin position="276"/>
        <end position="384"/>
    </location>
</feature>
<protein>
    <submittedName>
        <fullName evidence="4">DNA repair ATPase</fullName>
    </submittedName>
</protein>
<dbReference type="Gene3D" id="3.40.50.300">
    <property type="entry name" value="P-loop containing nucleotide triphosphate hydrolases"/>
    <property type="match status" value="2"/>
</dbReference>
<evidence type="ECO:0000256" key="1">
    <source>
        <dbReference type="SAM" id="Coils"/>
    </source>
</evidence>
<comment type="caution">
    <text evidence="4">The sequence shown here is derived from an EMBL/GenBank/DDBJ whole genome shotgun (WGS) entry which is preliminary data.</text>
</comment>
<organism evidence="4 5">
    <name type="scientific">Lactobacillus rodentium</name>
    <dbReference type="NCBI Taxonomy" id="947835"/>
    <lineage>
        <taxon>Bacteria</taxon>
        <taxon>Bacillati</taxon>
        <taxon>Bacillota</taxon>
        <taxon>Bacilli</taxon>
        <taxon>Lactobacillales</taxon>
        <taxon>Lactobacillaceae</taxon>
        <taxon>Lactobacillus</taxon>
    </lineage>
</organism>
<reference evidence="5" key="1">
    <citation type="submission" date="2018-03" db="EMBL/GenBank/DDBJ databases">
        <title>New taxa in the Lactobacillus gasseri group.</title>
        <authorList>
            <person name="Tanizawa Y."/>
            <person name="Tohno M."/>
            <person name="Endo A."/>
            <person name="Arita M."/>
        </authorList>
    </citation>
    <scope>NUCLEOTIDE SEQUENCE [LARGE SCALE GENOMIC DNA]</scope>
    <source>
        <strain evidence="5">DSM 24759</strain>
    </source>
</reference>
<evidence type="ECO:0000313" key="5">
    <source>
        <dbReference type="Proteomes" id="UP000257317"/>
    </source>
</evidence>
<evidence type="ECO:0000313" key="4">
    <source>
        <dbReference type="EMBL" id="GBG04536.1"/>
    </source>
</evidence>
<name>A0A2Z6T6N9_9LACO</name>
<evidence type="ECO:0000256" key="2">
    <source>
        <dbReference type="SAM" id="Phobius"/>
    </source>
</evidence>
<feature type="transmembrane region" description="Helical" evidence="2">
    <location>
        <begin position="387"/>
        <end position="405"/>
    </location>
</feature>
<keyword evidence="5" id="KW-1185">Reference proteome</keyword>
<gene>
    <name evidence="4" type="ORF">LrDSM24759_04500</name>
</gene>
<feature type="coiled-coil region" evidence="1">
    <location>
        <begin position="580"/>
        <end position="620"/>
    </location>
</feature>
<keyword evidence="2" id="KW-0472">Membrane</keyword>
<keyword evidence="2" id="KW-1133">Transmembrane helix</keyword>
<dbReference type="OrthoDB" id="9764467at2"/>
<evidence type="ECO:0000259" key="3">
    <source>
        <dbReference type="Pfam" id="PF13514"/>
    </source>
</evidence>
<dbReference type="EMBL" id="BFBY01000002">
    <property type="protein sequence ID" value="GBG04536.1"/>
    <property type="molecule type" value="Genomic_DNA"/>
</dbReference>
<dbReference type="Proteomes" id="UP000257317">
    <property type="component" value="Unassembled WGS sequence"/>
</dbReference>